<reference evidence="1" key="1">
    <citation type="submission" date="2023-10" db="EMBL/GenBank/DDBJ databases">
        <authorList>
            <person name="Chen Y."/>
            <person name="Shah S."/>
            <person name="Dougan E. K."/>
            <person name="Thang M."/>
            <person name="Chan C."/>
        </authorList>
    </citation>
    <scope>NUCLEOTIDE SEQUENCE [LARGE SCALE GENOMIC DNA]</scope>
</reference>
<dbReference type="EMBL" id="CAUYUJ010016105">
    <property type="protein sequence ID" value="CAK0861901.1"/>
    <property type="molecule type" value="Genomic_DNA"/>
</dbReference>
<evidence type="ECO:0000313" key="1">
    <source>
        <dbReference type="EMBL" id="CAK0861901.1"/>
    </source>
</evidence>
<name>A0ABN9URL8_9DINO</name>
<proteinExistence type="predicted"/>
<protein>
    <recommendedName>
        <fullName evidence="3">Beta-galactosidase</fullName>
    </recommendedName>
</protein>
<accession>A0ABN9URL8</accession>
<dbReference type="Proteomes" id="UP001189429">
    <property type="component" value="Unassembled WGS sequence"/>
</dbReference>
<comment type="caution">
    <text evidence="1">The sequence shown here is derived from an EMBL/GenBank/DDBJ whole genome shotgun (WGS) entry which is preliminary data.</text>
</comment>
<organism evidence="1 2">
    <name type="scientific">Prorocentrum cordatum</name>
    <dbReference type="NCBI Taxonomy" id="2364126"/>
    <lineage>
        <taxon>Eukaryota</taxon>
        <taxon>Sar</taxon>
        <taxon>Alveolata</taxon>
        <taxon>Dinophyceae</taxon>
        <taxon>Prorocentrales</taxon>
        <taxon>Prorocentraceae</taxon>
        <taxon>Prorocentrum</taxon>
    </lineage>
</organism>
<evidence type="ECO:0000313" key="2">
    <source>
        <dbReference type="Proteomes" id="UP001189429"/>
    </source>
</evidence>
<sequence>MADPSNTFSAVPYLTSPLTESGLTVSFELRHPGYVWAMIVPREAADGVTRADVQTSTGALGSSLCRYSNVSVAAFDPQIWVLSGCLLDCFRSYTVMVYASGIGGHADGTLFAVEDEAGPASNAFVAYPTIVGVVTGDGFAIEFVPSEDGYAWMAVTTGASGLTIPAVKGAYDQYFQAVGADSCSALGLPVTGGVLQEVNLSGCAFNSGPEYKLHVYVEGLDGVGNDGSFAGSHAPFEVKPSNSFAVYPVITSAVTGLGLTCRFAAWLQGYFWSVLQEDSAEAATFTSVKSAANARGGLDCRRSREPLLGNGTVQEVACEAKSTPSLRGPGSSADARQSCRAGVRWDRAQAARQVNFSNCSIIPDRLYHLSVYIEDSNGNNDGVLSLPVDTRLDFSNAYQGAPRVAGAPRGPVRGVPGSFAGRERSWAPALLAHALRPTEGTK</sequence>
<gene>
    <name evidence="1" type="ORF">PCOR1329_LOCUS50446</name>
</gene>
<keyword evidence="2" id="KW-1185">Reference proteome</keyword>
<evidence type="ECO:0008006" key="3">
    <source>
        <dbReference type="Google" id="ProtNLM"/>
    </source>
</evidence>